<keyword evidence="3" id="KW-1185">Reference proteome</keyword>
<dbReference type="Proteomes" id="UP001172155">
    <property type="component" value="Unassembled WGS sequence"/>
</dbReference>
<evidence type="ECO:0000313" key="3">
    <source>
        <dbReference type="Proteomes" id="UP001172155"/>
    </source>
</evidence>
<dbReference type="AlphaFoldDB" id="A0AA40F8A9"/>
<feature type="signal peptide" evidence="1">
    <location>
        <begin position="1"/>
        <end position="17"/>
    </location>
</feature>
<feature type="chain" id="PRO_5041409210" description="Extracellular membrane protein CFEM domain-containing protein" evidence="1">
    <location>
        <begin position="18"/>
        <end position="123"/>
    </location>
</feature>
<evidence type="ECO:0000313" key="2">
    <source>
        <dbReference type="EMBL" id="KAK0752936.1"/>
    </source>
</evidence>
<keyword evidence="1" id="KW-0732">Signal</keyword>
<evidence type="ECO:0000256" key="1">
    <source>
        <dbReference type="SAM" id="SignalP"/>
    </source>
</evidence>
<name>A0AA40F8A9_9PEZI</name>
<proteinExistence type="predicted"/>
<organism evidence="2 3">
    <name type="scientific">Schizothecium vesticola</name>
    <dbReference type="NCBI Taxonomy" id="314040"/>
    <lineage>
        <taxon>Eukaryota</taxon>
        <taxon>Fungi</taxon>
        <taxon>Dikarya</taxon>
        <taxon>Ascomycota</taxon>
        <taxon>Pezizomycotina</taxon>
        <taxon>Sordariomycetes</taxon>
        <taxon>Sordariomycetidae</taxon>
        <taxon>Sordariales</taxon>
        <taxon>Schizotheciaceae</taxon>
        <taxon>Schizothecium</taxon>
    </lineage>
</organism>
<evidence type="ECO:0008006" key="4">
    <source>
        <dbReference type="Google" id="ProtNLM"/>
    </source>
</evidence>
<protein>
    <recommendedName>
        <fullName evidence="4">Extracellular membrane protein CFEM domain-containing protein</fullName>
    </recommendedName>
</protein>
<comment type="caution">
    <text evidence="2">The sequence shown here is derived from an EMBL/GenBank/DDBJ whole genome shotgun (WGS) entry which is preliminary data.</text>
</comment>
<dbReference type="EMBL" id="JAUKUD010000001">
    <property type="protein sequence ID" value="KAK0752936.1"/>
    <property type="molecule type" value="Genomic_DNA"/>
</dbReference>
<gene>
    <name evidence="2" type="ORF">B0T18DRAFT_385079</name>
</gene>
<reference evidence="2" key="1">
    <citation type="submission" date="2023-06" db="EMBL/GenBank/DDBJ databases">
        <title>Genome-scale phylogeny and comparative genomics of the fungal order Sordariales.</title>
        <authorList>
            <consortium name="Lawrence Berkeley National Laboratory"/>
            <person name="Hensen N."/>
            <person name="Bonometti L."/>
            <person name="Westerberg I."/>
            <person name="Brannstrom I.O."/>
            <person name="Guillou S."/>
            <person name="Cros-Aarteil S."/>
            <person name="Calhoun S."/>
            <person name="Haridas S."/>
            <person name="Kuo A."/>
            <person name="Mondo S."/>
            <person name="Pangilinan J."/>
            <person name="Riley R."/>
            <person name="LaButti K."/>
            <person name="Andreopoulos B."/>
            <person name="Lipzen A."/>
            <person name="Chen C."/>
            <person name="Yanf M."/>
            <person name="Daum C."/>
            <person name="Ng V."/>
            <person name="Clum A."/>
            <person name="Steindorff A."/>
            <person name="Ohm R."/>
            <person name="Martin F."/>
            <person name="Silar P."/>
            <person name="Natvig D."/>
            <person name="Lalanne C."/>
            <person name="Gautier V."/>
            <person name="Ament-velasquez S.L."/>
            <person name="Kruys A."/>
            <person name="Hutchinson M.I."/>
            <person name="Powell A.J."/>
            <person name="Barry K."/>
            <person name="Miller A.N."/>
            <person name="Grigoriev I.V."/>
            <person name="Debuchy R."/>
            <person name="Gladieux P."/>
            <person name="Thoren M.H."/>
            <person name="Johannesson H."/>
        </authorList>
    </citation>
    <scope>NUCLEOTIDE SEQUENCE</scope>
    <source>
        <strain evidence="2">SMH3187-1</strain>
    </source>
</reference>
<accession>A0AA40F8A9</accession>
<sequence>MARWPHFLVFAFGLTTAFPAAILAPRQGGFSPVIGTAYICNCNNPRTKETTVEGLCAKARGSPKYGYFCRLESVQQHMCVVDTLLAPEMVFTNAACQELYGEEYNAFSCSLAHKRLMAPLGMV</sequence>